<dbReference type="PANTHER" id="PTHR42781">
    <property type="entry name" value="SPERMIDINE/PUTRESCINE IMPORT ATP-BINDING PROTEIN POTA"/>
    <property type="match status" value="1"/>
</dbReference>
<dbReference type="Gene3D" id="3.40.50.300">
    <property type="entry name" value="P-loop containing nucleotide triphosphate hydrolases"/>
    <property type="match status" value="1"/>
</dbReference>
<dbReference type="EMBL" id="CP029551">
    <property type="protein sequence ID" value="AWN38848.1"/>
    <property type="molecule type" value="Genomic_DNA"/>
</dbReference>
<keyword evidence="3" id="KW-0547">Nucleotide-binding</keyword>
<comment type="similarity">
    <text evidence="1">Belongs to the ABC transporter superfamily.</text>
</comment>
<dbReference type="PROSITE" id="PS50893">
    <property type="entry name" value="ABC_TRANSPORTER_2"/>
    <property type="match status" value="1"/>
</dbReference>
<gene>
    <name evidence="6" type="ORF">DK427_04630</name>
</gene>
<dbReference type="SUPFAM" id="SSF50331">
    <property type="entry name" value="MOP-like"/>
    <property type="match status" value="1"/>
</dbReference>
<feature type="domain" description="ABC transporter" evidence="5">
    <location>
        <begin position="21"/>
        <end position="251"/>
    </location>
</feature>
<dbReference type="PROSITE" id="PS00211">
    <property type="entry name" value="ABC_TRANSPORTER_1"/>
    <property type="match status" value="1"/>
</dbReference>
<keyword evidence="7" id="KW-1185">Reference proteome</keyword>
<proteinExistence type="inferred from homology"/>
<organism evidence="6 7">
    <name type="scientific">Methylobacterium radiodurans</name>
    <dbReference type="NCBI Taxonomy" id="2202828"/>
    <lineage>
        <taxon>Bacteria</taxon>
        <taxon>Pseudomonadati</taxon>
        <taxon>Pseudomonadota</taxon>
        <taxon>Alphaproteobacteria</taxon>
        <taxon>Hyphomicrobiales</taxon>
        <taxon>Methylobacteriaceae</taxon>
        <taxon>Methylobacterium</taxon>
    </lineage>
</organism>
<dbReference type="SMART" id="SM00382">
    <property type="entry name" value="AAA"/>
    <property type="match status" value="1"/>
</dbReference>
<dbReference type="InterPro" id="IPR027417">
    <property type="entry name" value="P-loop_NTPase"/>
</dbReference>
<dbReference type="RefSeq" id="WP_109954003.1">
    <property type="nucleotide sequence ID" value="NZ_CP029551.1"/>
</dbReference>
<dbReference type="InterPro" id="IPR003593">
    <property type="entry name" value="AAA+_ATPase"/>
</dbReference>
<dbReference type="KEGG" id="meti:DK427_04630"/>
<evidence type="ECO:0000313" key="7">
    <source>
        <dbReference type="Proteomes" id="UP000246058"/>
    </source>
</evidence>
<dbReference type="InterPro" id="IPR013611">
    <property type="entry name" value="Transp-assoc_OB_typ2"/>
</dbReference>
<keyword evidence="2" id="KW-0813">Transport</keyword>
<name>A0A2U8VZF7_9HYPH</name>
<evidence type="ECO:0000256" key="2">
    <source>
        <dbReference type="ARBA" id="ARBA00022448"/>
    </source>
</evidence>
<dbReference type="Gene3D" id="2.40.50.100">
    <property type="match status" value="1"/>
</dbReference>
<dbReference type="FunFam" id="3.40.50.300:FF:000425">
    <property type="entry name" value="Probable ABC transporter, ATP-binding subunit"/>
    <property type="match status" value="1"/>
</dbReference>
<accession>A0A2U8VZF7</accession>
<dbReference type="InterPro" id="IPR050093">
    <property type="entry name" value="ABC_SmlMolc_Importer"/>
</dbReference>
<evidence type="ECO:0000256" key="1">
    <source>
        <dbReference type="ARBA" id="ARBA00005417"/>
    </source>
</evidence>
<dbReference type="GO" id="GO:0043190">
    <property type="term" value="C:ATP-binding cassette (ABC) transporter complex"/>
    <property type="evidence" value="ECO:0007669"/>
    <property type="project" value="InterPro"/>
</dbReference>
<evidence type="ECO:0000256" key="3">
    <source>
        <dbReference type="ARBA" id="ARBA00022741"/>
    </source>
</evidence>
<dbReference type="GO" id="GO:0016887">
    <property type="term" value="F:ATP hydrolysis activity"/>
    <property type="evidence" value="ECO:0007669"/>
    <property type="project" value="InterPro"/>
</dbReference>
<dbReference type="PANTHER" id="PTHR42781:SF4">
    <property type="entry name" value="SPERMIDINE_PUTRESCINE IMPORT ATP-BINDING PROTEIN POTA"/>
    <property type="match status" value="1"/>
</dbReference>
<dbReference type="GO" id="GO:0005524">
    <property type="term" value="F:ATP binding"/>
    <property type="evidence" value="ECO:0007669"/>
    <property type="project" value="UniProtKB-KW"/>
</dbReference>
<dbReference type="Proteomes" id="UP000246058">
    <property type="component" value="Chromosome"/>
</dbReference>
<protein>
    <submittedName>
        <fullName evidence="6">Polyamine ABC transporter ATP-binding protein</fullName>
    </submittedName>
</protein>
<evidence type="ECO:0000256" key="4">
    <source>
        <dbReference type="ARBA" id="ARBA00022840"/>
    </source>
</evidence>
<dbReference type="OrthoDB" id="9802264at2"/>
<sequence>MAAGSEDWTRPANTNGSFPQVRIADVSKTFGEHVAVNGVSLDLDPASFFCLLGPSGCGKSTLLRMLAGFETPDKGRILIDGVDVTDRPAHRRPVNMMFQSYALFPHMSVARNIAYGLHGLGFGRAEISRRVASLLSLVRLQGHAERRPHQLSGGQKQRVALARALAREPRVLLLDEPLGALDRALREETQEELRSLQRRLSTTFIVVTHDPDEALRLSNRVGVMDRGRLVQTGSAAELYERPASPFVAGLLGDVNLIEGRLGTPTGNGHVTVEASFGPIHATLPDAPLSPGDRVVVAIRPERIALRPPSGGPGESEGKILEATFLGDRIQRQVWMSDGSLLRVSTPVTLDPRFDSGTVVGIGIPPNAATVLAP</sequence>
<dbReference type="GO" id="GO:0015697">
    <property type="term" value="P:quaternary ammonium group transport"/>
    <property type="evidence" value="ECO:0007669"/>
    <property type="project" value="UniProtKB-ARBA"/>
</dbReference>
<dbReference type="InterPro" id="IPR003439">
    <property type="entry name" value="ABC_transporter-like_ATP-bd"/>
</dbReference>
<dbReference type="Pfam" id="PF00005">
    <property type="entry name" value="ABC_tran"/>
    <property type="match status" value="1"/>
</dbReference>
<dbReference type="SUPFAM" id="SSF52540">
    <property type="entry name" value="P-loop containing nucleoside triphosphate hydrolases"/>
    <property type="match status" value="1"/>
</dbReference>
<dbReference type="InterPro" id="IPR008995">
    <property type="entry name" value="Mo/tungstate-bd_C_term_dom"/>
</dbReference>
<reference evidence="6 7" key="1">
    <citation type="submission" date="2018-05" db="EMBL/GenBank/DDBJ databases">
        <title>Complete Genome Sequence of Methylobacterium sp. 17Sr1-43.</title>
        <authorList>
            <person name="Srinivasan S."/>
        </authorList>
    </citation>
    <scope>NUCLEOTIDE SEQUENCE [LARGE SCALE GENOMIC DNA]</scope>
    <source>
        <strain evidence="6 7">17Sr1-43</strain>
    </source>
</reference>
<keyword evidence="4 6" id="KW-0067">ATP-binding</keyword>
<dbReference type="InterPro" id="IPR017871">
    <property type="entry name" value="ABC_transporter-like_CS"/>
</dbReference>
<dbReference type="GO" id="GO:0022857">
    <property type="term" value="F:transmembrane transporter activity"/>
    <property type="evidence" value="ECO:0007669"/>
    <property type="project" value="InterPro"/>
</dbReference>
<evidence type="ECO:0000259" key="5">
    <source>
        <dbReference type="PROSITE" id="PS50893"/>
    </source>
</evidence>
<dbReference type="Pfam" id="PF08402">
    <property type="entry name" value="TOBE_2"/>
    <property type="match status" value="1"/>
</dbReference>
<dbReference type="AlphaFoldDB" id="A0A2U8VZF7"/>
<evidence type="ECO:0000313" key="6">
    <source>
        <dbReference type="EMBL" id="AWN38848.1"/>
    </source>
</evidence>